<dbReference type="PRINTS" id="PR00320">
    <property type="entry name" value="GPROTEINBRPT"/>
</dbReference>
<organism evidence="4">
    <name type="scientific">marine metagenome</name>
    <dbReference type="NCBI Taxonomy" id="408172"/>
    <lineage>
        <taxon>unclassified sequences</taxon>
        <taxon>metagenomes</taxon>
        <taxon>ecological metagenomes</taxon>
    </lineage>
</organism>
<protein>
    <submittedName>
        <fullName evidence="4">Uncharacterized protein</fullName>
    </submittedName>
</protein>
<dbReference type="InterPro" id="IPR019775">
    <property type="entry name" value="WD40_repeat_CS"/>
</dbReference>
<dbReference type="InterPro" id="IPR036322">
    <property type="entry name" value="WD40_repeat_dom_sf"/>
</dbReference>
<feature type="region of interest" description="Disordered" evidence="3">
    <location>
        <begin position="304"/>
        <end position="338"/>
    </location>
</feature>
<keyword evidence="1" id="KW-0853">WD repeat</keyword>
<dbReference type="AlphaFoldDB" id="A0A382N8Y8"/>
<gene>
    <name evidence="4" type="ORF">METZ01_LOCUS308865</name>
</gene>
<feature type="compositionally biased region" description="Low complexity" evidence="3">
    <location>
        <begin position="304"/>
        <end position="319"/>
    </location>
</feature>
<dbReference type="InterPro" id="IPR001680">
    <property type="entry name" value="WD40_rpt"/>
</dbReference>
<dbReference type="PANTHER" id="PTHR19879">
    <property type="entry name" value="TRANSCRIPTION INITIATION FACTOR TFIID"/>
    <property type="match status" value="1"/>
</dbReference>
<dbReference type="Gene3D" id="2.130.10.10">
    <property type="entry name" value="YVTN repeat-like/Quinoprotein amine dehydrogenase"/>
    <property type="match status" value="3"/>
</dbReference>
<dbReference type="SUPFAM" id="SSF50978">
    <property type="entry name" value="WD40 repeat-like"/>
    <property type="match status" value="1"/>
</dbReference>
<dbReference type="EMBL" id="UINC01097914">
    <property type="protein sequence ID" value="SVC56011.1"/>
    <property type="molecule type" value="Genomic_DNA"/>
</dbReference>
<dbReference type="Pfam" id="PF00400">
    <property type="entry name" value="WD40"/>
    <property type="match status" value="5"/>
</dbReference>
<reference evidence="4" key="1">
    <citation type="submission" date="2018-05" db="EMBL/GenBank/DDBJ databases">
        <authorList>
            <person name="Lanie J.A."/>
            <person name="Ng W.-L."/>
            <person name="Kazmierczak K.M."/>
            <person name="Andrzejewski T.M."/>
            <person name="Davidsen T.M."/>
            <person name="Wayne K.J."/>
            <person name="Tettelin H."/>
            <person name="Glass J.I."/>
            <person name="Rusch D."/>
            <person name="Podicherti R."/>
            <person name="Tsui H.-C.T."/>
            <person name="Winkler M.E."/>
        </authorList>
    </citation>
    <scope>NUCLEOTIDE SEQUENCE</scope>
</reference>
<dbReference type="Gene3D" id="2.60.120.380">
    <property type="match status" value="1"/>
</dbReference>
<feature type="non-terminal residue" evidence="4">
    <location>
        <position position="373"/>
    </location>
</feature>
<keyword evidence="2" id="KW-0677">Repeat</keyword>
<dbReference type="SMART" id="SM00320">
    <property type="entry name" value="WD40"/>
    <property type="match status" value="6"/>
</dbReference>
<dbReference type="PROSITE" id="PS50082">
    <property type="entry name" value="WD_REPEATS_2"/>
    <property type="match status" value="4"/>
</dbReference>
<dbReference type="PROSITE" id="PS50294">
    <property type="entry name" value="WD_REPEATS_REGION"/>
    <property type="match status" value="3"/>
</dbReference>
<dbReference type="CDD" id="cd00200">
    <property type="entry name" value="WD40"/>
    <property type="match status" value="1"/>
</dbReference>
<dbReference type="PROSITE" id="PS00678">
    <property type="entry name" value="WD_REPEATS_1"/>
    <property type="match status" value="2"/>
</dbReference>
<accession>A0A382N8Y8</accession>
<sequence length="373" mass="39818">MNVPKTAANKNATRPVTAMAVASNGQLAVGRYGEIQLGDKALKGIPGKVNAIAISPDAKWLAVASGVPGLNGVAVLFDLDSGDRVREFSQGHRDALYGVAFSPDGQRLGTAGYDRLIQLWDAKTGKLLNTLKGHNGAVYGIAFSPDGKVLASAGGDSSVKLWNTTTGQRLDTFGQPTGEQFITAFTPDSRHVIAAGADKQIRMWKWISGDQAEINPLERVRYAHEDEITDLAINQAGTRLATASADRSVKVWALPSLEPLQTIASQPDVVSALAFGNDGNSLHVGRMDGSLQKYKLRLAKPKTTLAQAQSPQATPQTALDQAELSEKEPNNDPRSAMAIKAPAKITGVIYGKKEDDTDVFRFAAKAGEQWVME</sequence>
<evidence type="ECO:0000256" key="1">
    <source>
        <dbReference type="ARBA" id="ARBA00022574"/>
    </source>
</evidence>
<name>A0A382N8Y8_9ZZZZ</name>
<dbReference type="PANTHER" id="PTHR19879:SF9">
    <property type="entry name" value="TRANSCRIPTION INITIATION FACTOR TFIID SUBUNIT 5"/>
    <property type="match status" value="1"/>
</dbReference>
<evidence type="ECO:0000256" key="3">
    <source>
        <dbReference type="SAM" id="MobiDB-lite"/>
    </source>
</evidence>
<proteinExistence type="predicted"/>
<dbReference type="InterPro" id="IPR015943">
    <property type="entry name" value="WD40/YVTN_repeat-like_dom_sf"/>
</dbReference>
<evidence type="ECO:0000313" key="4">
    <source>
        <dbReference type="EMBL" id="SVC56011.1"/>
    </source>
</evidence>
<dbReference type="InterPro" id="IPR020472">
    <property type="entry name" value="WD40_PAC1"/>
</dbReference>
<evidence type="ECO:0000256" key="2">
    <source>
        <dbReference type="ARBA" id="ARBA00022737"/>
    </source>
</evidence>